<comment type="caution">
    <text evidence="5">The sequence shown here is derived from an EMBL/GenBank/DDBJ whole genome shotgun (WGS) entry which is preliminary data.</text>
</comment>
<dbReference type="SMART" id="SM00347">
    <property type="entry name" value="HTH_MARR"/>
    <property type="match status" value="1"/>
</dbReference>
<dbReference type="PANTHER" id="PTHR42756">
    <property type="entry name" value="TRANSCRIPTIONAL REGULATOR, MARR"/>
    <property type="match status" value="1"/>
</dbReference>
<evidence type="ECO:0000256" key="1">
    <source>
        <dbReference type="ARBA" id="ARBA00023015"/>
    </source>
</evidence>
<protein>
    <submittedName>
        <fullName evidence="5">MarR family transcriptional regulator</fullName>
    </submittedName>
</protein>
<dbReference type="EMBL" id="JAJNOC010000002">
    <property type="protein sequence ID" value="MCD2516177.1"/>
    <property type="molecule type" value="Genomic_DNA"/>
</dbReference>
<keyword evidence="2" id="KW-0238">DNA-binding</keyword>
<keyword evidence="6" id="KW-1185">Reference proteome</keyword>
<dbReference type="RefSeq" id="WP_231057506.1">
    <property type="nucleotide sequence ID" value="NZ_JAJNOC010000002.1"/>
</dbReference>
<dbReference type="Pfam" id="PF01047">
    <property type="entry name" value="MarR"/>
    <property type="match status" value="1"/>
</dbReference>
<keyword evidence="1" id="KW-0805">Transcription regulation</keyword>
<evidence type="ECO:0000256" key="2">
    <source>
        <dbReference type="ARBA" id="ARBA00023125"/>
    </source>
</evidence>
<dbReference type="SUPFAM" id="SSF46785">
    <property type="entry name" value="Winged helix' DNA-binding domain"/>
    <property type="match status" value="1"/>
</dbReference>
<evidence type="ECO:0000259" key="4">
    <source>
        <dbReference type="PROSITE" id="PS50995"/>
    </source>
</evidence>
<dbReference type="PRINTS" id="PR00598">
    <property type="entry name" value="HTHMARR"/>
</dbReference>
<feature type="domain" description="HTH marR-type" evidence="4">
    <location>
        <begin position="10"/>
        <end position="143"/>
    </location>
</feature>
<dbReference type="InterPro" id="IPR036388">
    <property type="entry name" value="WH-like_DNA-bd_sf"/>
</dbReference>
<organism evidence="5 6">
    <name type="scientific">Massilia phyllostachyos</name>
    <dbReference type="NCBI Taxonomy" id="2898585"/>
    <lineage>
        <taxon>Bacteria</taxon>
        <taxon>Pseudomonadati</taxon>
        <taxon>Pseudomonadota</taxon>
        <taxon>Betaproteobacteria</taxon>
        <taxon>Burkholderiales</taxon>
        <taxon>Oxalobacteraceae</taxon>
        <taxon>Telluria group</taxon>
        <taxon>Massilia</taxon>
    </lineage>
</organism>
<accession>A0ABS8Q360</accession>
<evidence type="ECO:0000313" key="5">
    <source>
        <dbReference type="EMBL" id="MCD2516177.1"/>
    </source>
</evidence>
<gene>
    <name evidence="5" type="ORF">LQ564_07590</name>
</gene>
<proteinExistence type="predicted"/>
<evidence type="ECO:0000313" key="6">
    <source>
        <dbReference type="Proteomes" id="UP001179361"/>
    </source>
</evidence>
<dbReference type="InterPro" id="IPR036390">
    <property type="entry name" value="WH_DNA-bd_sf"/>
</dbReference>
<reference evidence="5" key="1">
    <citation type="submission" date="2021-11" db="EMBL/GenBank/DDBJ databases">
        <title>The complete genome of Massilia sp sp. G4R7.</title>
        <authorList>
            <person name="Liu L."/>
            <person name="Yue J."/>
            <person name="Yuan J."/>
            <person name="Yang F."/>
            <person name="Li L."/>
        </authorList>
    </citation>
    <scope>NUCLEOTIDE SEQUENCE</scope>
    <source>
        <strain evidence="5">G4R7</strain>
    </source>
</reference>
<keyword evidence="3" id="KW-0804">Transcription</keyword>
<dbReference type="Gene3D" id="1.10.10.10">
    <property type="entry name" value="Winged helix-like DNA-binding domain superfamily/Winged helix DNA-binding domain"/>
    <property type="match status" value="1"/>
</dbReference>
<dbReference type="PANTHER" id="PTHR42756:SF1">
    <property type="entry name" value="TRANSCRIPTIONAL REPRESSOR OF EMRAB OPERON"/>
    <property type="match status" value="1"/>
</dbReference>
<name>A0ABS8Q360_9BURK</name>
<sequence>MHDPTFPARSERFSKALHYGARAWRQLLDKRLKHLGIGQSGWMTIAMVAKSEEAMSQKTLATLVEVEGSSMVAMLDRLERDGLVERLPSPTDRRVKLVRLTAAGHTVYQEVKREAGAMRNEMLGDVDPAALEAATRLLESVRQRIEDAL</sequence>
<evidence type="ECO:0000256" key="3">
    <source>
        <dbReference type="ARBA" id="ARBA00023163"/>
    </source>
</evidence>
<dbReference type="InterPro" id="IPR000835">
    <property type="entry name" value="HTH_MarR-typ"/>
</dbReference>
<dbReference type="PROSITE" id="PS50995">
    <property type="entry name" value="HTH_MARR_2"/>
    <property type="match status" value="1"/>
</dbReference>
<dbReference type="Proteomes" id="UP001179361">
    <property type="component" value="Unassembled WGS sequence"/>
</dbReference>